<proteinExistence type="predicted"/>
<comment type="caution">
    <text evidence="1">The sequence shown here is derived from an EMBL/GenBank/DDBJ whole genome shotgun (WGS) entry which is preliminary data.</text>
</comment>
<evidence type="ECO:0000313" key="1">
    <source>
        <dbReference type="EMBL" id="KAK3270148.1"/>
    </source>
</evidence>
<evidence type="ECO:0000313" key="2">
    <source>
        <dbReference type="Proteomes" id="UP001190700"/>
    </source>
</evidence>
<name>A0AAE0G254_9CHLO</name>
<protein>
    <recommendedName>
        <fullName evidence="3">GIY-YIG domain-containing protein</fullName>
    </recommendedName>
</protein>
<accession>A0AAE0G254</accession>
<evidence type="ECO:0008006" key="3">
    <source>
        <dbReference type="Google" id="ProtNLM"/>
    </source>
</evidence>
<reference evidence="1 2" key="1">
    <citation type="journal article" date="2015" name="Genome Biol. Evol.">
        <title>Comparative Genomics of a Bacterivorous Green Alga Reveals Evolutionary Causalities and Consequences of Phago-Mixotrophic Mode of Nutrition.</title>
        <authorList>
            <person name="Burns J.A."/>
            <person name="Paasch A."/>
            <person name="Narechania A."/>
            <person name="Kim E."/>
        </authorList>
    </citation>
    <scope>NUCLEOTIDE SEQUENCE [LARGE SCALE GENOMIC DNA]</scope>
    <source>
        <strain evidence="1 2">PLY_AMNH</strain>
    </source>
</reference>
<dbReference type="EMBL" id="LGRX02010554">
    <property type="protein sequence ID" value="KAK3270148.1"/>
    <property type="molecule type" value="Genomic_DNA"/>
</dbReference>
<dbReference type="AlphaFoldDB" id="A0AAE0G254"/>
<gene>
    <name evidence="1" type="ORF">CYMTET_21445</name>
</gene>
<dbReference type="Proteomes" id="UP001190700">
    <property type="component" value="Unassembled WGS sequence"/>
</dbReference>
<organism evidence="1 2">
    <name type="scientific">Cymbomonas tetramitiformis</name>
    <dbReference type="NCBI Taxonomy" id="36881"/>
    <lineage>
        <taxon>Eukaryota</taxon>
        <taxon>Viridiplantae</taxon>
        <taxon>Chlorophyta</taxon>
        <taxon>Pyramimonadophyceae</taxon>
        <taxon>Pyramimonadales</taxon>
        <taxon>Pyramimonadaceae</taxon>
        <taxon>Cymbomonas</taxon>
    </lineage>
</organism>
<keyword evidence="2" id="KW-1185">Reference proteome</keyword>
<sequence length="1189" mass="134696">MEGVVAGDEEDRWKAKRAVRFSMFGSLVMLQWVGMQPRWWLKQYLPWWNALGVEELQDWYSGRARYGTYVLASVESGRTYVGKFWSGPKERLTEHIVVAMDPSARGGRRLYGGLRARGVHKFFMLPLKTYLSKGECDADEKAIIRRTQKPGRTLNTVGVRSRRKSEQWRRYRAAKRRRRRLELGTRRRSMWQRACHVAKGRIYGACSGYTRVEAAGYCGHGLHRALDRLSKKTRPPSGTWDVEFKLGSWDTTDWARLKLKYGRSEVIFSNSSRELRGTLRAVIPLLRRENAKLRFSAIEVSETDAWAEKFVRDLVRRPAVTWKLVPRLVLDRVIRLWQSAPAAAPEKAAVKIRASLRAVAKKAHDFLIRGTYIFKACLPRAMPSAAVRRFLLQCVDSKTTELSGRFAELNRSLKDTPVADADNNDVLLQSTTEFLKQFTHFDTVSSDAIRQLLPWRCVVDGRDLQLVENDCNGISFVALCGHSGLLVQIRWQRFIFLMQRLDAYGTATEQRKRPVLELQLLLVSRLLAWASLVTQDYWITPYSKQDALRFCFSLIDELFASPLDVNVNSEVFCTPYPEDVCFGAICNAFSIVWHLCALGNPIYTIAHIRKCISHALLSARSTRKPVRLVFVVPYWQKWDETEGVELVCLLKKKKFSFLAPQSALGFKDRSKSAKFDVAILLIQNTTLMKGGISAGMLLQQSGGTLSRELCQAATRDAECSGRLPPLSRFRELTLELDGLARGVLDRNVAVGFGVCLKVYQDWLRQERDGGNYTMVHEEGAEVIRQMKLRYSSAGLDRVATFSLGGWFGVLYLMLKHKDGSLWEKRRPVVPGFRAPDRMLQNRVGRVLCFLIAQLSGHFNVAATQQIVGRIKDFNRAVRAGDTVMAASFDVKEMYVRLRHPQVLRAAEFVVTAASRGRSGVSVRTRGRKGVSWFEPGTPRGVAVQMTEQQVLAGVRYILENGYLIVAGNLMRQTCGIGIGGNASPGLAQCVCVFGEMEWTSSLGADRRLTGTRVQGIRLMDDCTLLVTRDCGGDALKLRELSAVFRGYMNECYCEGVTVELTSEGLEWTFCGMSLQVSRQGVSARMLMKNVREGVKAGMQLQFFPLVAFESDCGKTQKMASTLNALYRIDRHCTSDVLKLAALMDLRRELNWQGYPRSWLGDALARMVSRIPLDFWERLHRKTERLGVWI</sequence>